<evidence type="ECO:0000313" key="2">
    <source>
        <dbReference type="EMBL" id="GLK69193.1"/>
    </source>
</evidence>
<dbReference type="Proteomes" id="UP001143372">
    <property type="component" value="Unassembled WGS sequence"/>
</dbReference>
<dbReference type="AlphaFoldDB" id="A0A9W6MWN5"/>
<gene>
    <name evidence="2" type="ORF">GCM10008179_28310</name>
</gene>
<evidence type="ECO:0000313" key="3">
    <source>
        <dbReference type="Proteomes" id="UP001143372"/>
    </source>
</evidence>
<reference evidence="2" key="1">
    <citation type="journal article" date="2014" name="Int. J. Syst. Evol. Microbiol.">
        <title>Complete genome sequence of Corynebacterium casei LMG S-19264T (=DSM 44701T), isolated from a smear-ripened cheese.</title>
        <authorList>
            <consortium name="US DOE Joint Genome Institute (JGI-PGF)"/>
            <person name="Walter F."/>
            <person name="Albersmeier A."/>
            <person name="Kalinowski J."/>
            <person name="Ruckert C."/>
        </authorList>
    </citation>
    <scope>NUCLEOTIDE SEQUENCE</scope>
    <source>
        <strain evidence="2">VKM B-2347</strain>
    </source>
</reference>
<sequence length="83" mass="9148">MKTVGEAQKEGYTQLACNDEDARVQGLAKTPLHEHDDGMQLDELVEQIKATFRRSALKGIALTSPPKPGGSEVFHPLWGTMDR</sequence>
<keyword evidence="3" id="KW-1185">Reference proteome</keyword>
<dbReference type="EMBL" id="BSFI01000021">
    <property type="protein sequence ID" value="GLK69193.1"/>
    <property type="molecule type" value="Genomic_DNA"/>
</dbReference>
<feature type="region of interest" description="Disordered" evidence="1">
    <location>
        <begin position="61"/>
        <end position="83"/>
    </location>
</feature>
<name>A0A9W6MWN5_9HYPH</name>
<protein>
    <submittedName>
        <fullName evidence="2">Uncharacterized protein</fullName>
    </submittedName>
</protein>
<dbReference type="RefSeq" id="WP_271169426.1">
    <property type="nucleotide sequence ID" value="NZ_BSFI01000021.1"/>
</dbReference>
<evidence type="ECO:0000256" key="1">
    <source>
        <dbReference type="SAM" id="MobiDB-lite"/>
    </source>
</evidence>
<proteinExistence type="predicted"/>
<reference evidence="2" key="2">
    <citation type="submission" date="2023-01" db="EMBL/GenBank/DDBJ databases">
        <authorList>
            <person name="Sun Q."/>
            <person name="Evtushenko L."/>
        </authorList>
    </citation>
    <scope>NUCLEOTIDE SEQUENCE</scope>
    <source>
        <strain evidence="2">VKM B-2347</strain>
    </source>
</reference>
<accession>A0A9W6MWN5</accession>
<comment type="caution">
    <text evidence="2">The sequence shown here is derived from an EMBL/GenBank/DDBJ whole genome shotgun (WGS) entry which is preliminary data.</text>
</comment>
<organism evidence="2 3">
    <name type="scientific">Hansschlegelia plantiphila</name>
    <dbReference type="NCBI Taxonomy" id="374655"/>
    <lineage>
        <taxon>Bacteria</taxon>
        <taxon>Pseudomonadati</taxon>
        <taxon>Pseudomonadota</taxon>
        <taxon>Alphaproteobacteria</taxon>
        <taxon>Hyphomicrobiales</taxon>
        <taxon>Methylopilaceae</taxon>
        <taxon>Hansschlegelia</taxon>
    </lineage>
</organism>